<feature type="chain" id="PRO_5011988059" description="CBM1 domain-containing protein" evidence="1">
    <location>
        <begin position="22"/>
        <end position="405"/>
    </location>
</feature>
<dbReference type="Proteomes" id="UP000193218">
    <property type="component" value="Unassembled WGS sequence"/>
</dbReference>
<comment type="caution">
    <text evidence="2">The sequence shown here is derived from an EMBL/GenBank/DDBJ whole genome shotgun (WGS) entry which is preliminary data.</text>
</comment>
<dbReference type="RefSeq" id="XP_021870353.1">
    <property type="nucleotide sequence ID" value="XM_022014132.1"/>
</dbReference>
<reference evidence="2 3" key="1">
    <citation type="submission" date="2017-03" db="EMBL/GenBank/DDBJ databases">
        <title>Widespread Adenine N6-methylation of Active Genes in Fungi.</title>
        <authorList>
            <consortium name="DOE Joint Genome Institute"/>
            <person name="Mondo S.J."/>
            <person name="Dannebaum R.O."/>
            <person name="Kuo R.C."/>
            <person name="Louie K.B."/>
            <person name="Bewick A.J."/>
            <person name="Labutti K."/>
            <person name="Haridas S."/>
            <person name="Kuo A."/>
            <person name="Salamov A."/>
            <person name="Ahrendt S.R."/>
            <person name="Lau R."/>
            <person name="Bowen B.P."/>
            <person name="Lipzen A."/>
            <person name="Sullivan W."/>
            <person name="Andreopoulos W.B."/>
            <person name="Clum A."/>
            <person name="Lindquist E."/>
            <person name="Daum C."/>
            <person name="Northen T.R."/>
            <person name="Ramamoorthy G."/>
            <person name="Schmitz R.J."/>
            <person name="Gryganskyi A."/>
            <person name="Culley D."/>
            <person name="Magnuson J."/>
            <person name="James T.Y."/>
            <person name="O'Malley M.A."/>
            <person name="Stajich J.E."/>
            <person name="Spatafora J.W."/>
            <person name="Visel A."/>
            <person name="Grigoriev I.V."/>
        </authorList>
    </citation>
    <scope>NUCLEOTIDE SEQUENCE [LARGE SCALE GENOMIC DNA]</scope>
    <source>
        <strain evidence="2 3">NRRL Y-17943</strain>
    </source>
</reference>
<protein>
    <recommendedName>
        <fullName evidence="4">CBM1 domain-containing protein</fullName>
    </recommendedName>
</protein>
<evidence type="ECO:0000256" key="1">
    <source>
        <dbReference type="SAM" id="SignalP"/>
    </source>
</evidence>
<sequence>MLAMSPLTLLFLSAFLRPTIAQAVIGLFDASGSPVSMDNLPLPASTALSASRTTSSEQYESNAYRSSTAPSTGYAASATITSVPPFLVPTPVPDGTVYTSTEGDSCGEWGCGKVVSPEVQSTCAPAVMSWAHSSMKCGYGHVRNSAGYCMPASWYSTSLGCYETTIILRRSRCDRGDRVPRNLTLSQKPPISLKAVMQRRTRRLVQNVTITEKIPVTMTESVTLTRTMHETSLVDLTTTEKVTDTVTKTSVYNQTIMETATETKTLSLPTTVISKEMMTVTSVQAIPTTVVSTQVMTEVMTDTVIDTKTLLHTLTDTQIVQHNLTKVQTQTEVKTQTQLDTIVQTDTATLTHTLKEIATETMVDTVLQNISVTQTQLQTLVQTQLATLTEEKLATSTANRYRTVG</sequence>
<dbReference type="OrthoDB" id="2565100at2759"/>
<name>A0A1Y1UE08_9TREE</name>
<dbReference type="GeneID" id="33555940"/>
<dbReference type="InParanoid" id="A0A1Y1UE08"/>
<organism evidence="2 3">
    <name type="scientific">Kockovaella imperatae</name>
    <dbReference type="NCBI Taxonomy" id="4999"/>
    <lineage>
        <taxon>Eukaryota</taxon>
        <taxon>Fungi</taxon>
        <taxon>Dikarya</taxon>
        <taxon>Basidiomycota</taxon>
        <taxon>Agaricomycotina</taxon>
        <taxon>Tremellomycetes</taxon>
        <taxon>Tremellales</taxon>
        <taxon>Cuniculitremaceae</taxon>
        <taxon>Kockovaella</taxon>
    </lineage>
</organism>
<evidence type="ECO:0008006" key="4">
    <source>
        <dbReference type="Google" id="ProtNLM"/>
    </source>
</evidence>
<dbReference type="STRING" id="4999.A0A1Y1UE08"/>
<proteinExistence type="predicted"/>
<keyword evidence="1" id="KW-0732">Signal</keyword>
<dbReference type="EMBL" id="NBSH01000008">
    <property type="protein sequence ID" value="ORX36252.1"/>
    <property type="molecule type" value="Genomic_DNA"/>
</dbReference>
<gene>
    <name evidence="2" type="ORF">BD324DRAFT_608960</name>
</gene>
<keyword evidence="3" id="KW-1185">Reference proteome</keyword>
<evidence type="ECO:0000313" key="3">
    <source>
        <dbReference type="Proteomes" id="UP000193218"/>
    </source>
</evidence>
<accession>A0A1Y1UE08</accession>
<feature type="signal peptide" evidence="1">
    <location>
        <begin position="1"/>
        <end position="21"/>
    </location>
</feature>
<dbReference type="AlphaFoldDB" id="A0A1Y1UE08"/>
<evidence type="ECO:0000313" key="2">
    <source>
        <dbReference type="EMBL" id="ORX36252.1"/>
    </source>
</evidence>